<dbReference type="Proteomes" id="UP000031876">
    <property type="component" value="Plasmid 2"/>
</dbReference>
<geneLocation type="plasmid" evidence="3 5">
    <name>unnamed3</name>
</geneLocation>
<dbReference type="KEGG" id="btw:BF38_5891"/>
<accession>A0A0B5NKL5</accession>
<reference evidence="2" key="2">
    <citation type="submission" date="2019-07" db="EMBL/GenBank/DDBJ databases">
        <title>Phylogenomic Reclassification of ATCC Bacillus Strains and Various Taxa within the Genus Bacillus.</title>
        <authorList>
            <person name="Riojas M.A."/>
            <person name="Frank A.M."/>
            <person name="Fenn S.L."/>
            <person name="King S.P."/>
            <person name="Brower S.M."/>
            <person name="Hazbon M.H."/>
        </authorList>
    </citation>
    <scope>NUCLEOTIDE SEQUENCE</scope>
    <source>
        <strain evidence="2">ATCC 35646</strain>
    </source>
</reference>
<protein>
    <submittedName>
        <fullName evidence="3">Uncharacterized protein</fullName>
    </submittedName>
</protein>
<dbReference type="Proteomes" id="UP000501107">
    <property type="component" value="Plasmid unnamed3"/>
</dbReference>
<gene>
    <name evidence="1" type="ORF">BF38_5891</name>
    <name evidence="2" type="ORF">FO599_01455</name>
    <name evidence="3" type="ORF">FOC89_01425</name>
</gene>
<dbReference type="RefSeq" id="WP_000477032.1">
    <property type="nucleotide sequence ID" value="NZ_CP009334.1"/>
</dbReference>
<dbReference type="EMBL" id="CP053979">
    <property type="protein sequence ID" value="QKH22675.1"/>
    <property type="molecule type" value="Genomic_DNA"/>
</dbReference>
<dbReference type="EMBL" id="VKQN01000001">
    <property type="protein sequence ID" value="MDR4174799.1"/>
    <property type="molecule type" value="Genomic_DNA"/>
</dbReference>
<evidence type="ECO:0000313" key="1">
    <source>
        <dbReference type="EMBL" id="AJG73942.1"/>
    </source>
</evidence>
<proteinExistence type="predicted"/>
<reference evidence="3 5" key="3">
    <citation type="submission" date="2020-05" db="EMBL/GenBank/DDBJ databases">
        <title>FDA dAtabase for Regulatory Grade micrObial Sequences (FDA-ARGOS): Supporting development and validation of Infectious Disease Dx tests.</title>
        <authorList>
            <person name="Nelson B."/>
            <person name="Plummer A."/>
            <person name="Tallon L."/>
            <person name="Sadzewicz L."/>
            <person name="Zhao X."/>
            <person name="Vavikolanu K."/>
            <person name="Mehta A."/>
            <person name="Aluvathingal J."/>
            <person name="Nadendla S."/>
            <person name="Myers T."/>
            <person name="Yan Y."/>
            <person name="Sichtig H."/>
        </authorList>
    </citation>
    <scope>NUCLEOTIDE SEQUENCE [LARGE SCALE GENOMIC DNA]</scope>
    <source>
        <strain evidence="3 5">FDAARGOS_795</strain>
        <plasmid evidence="3 5">unnamed3</plasmid>
    </source>
</reference>
<evidence type="ECO:0000313" key="3">
    <source>
        <dbReference type="EMBL" id="QKH22675.1"/>
    </source>
</evidence>
<evidence type="ECO:0000313" key="4">
    <source>
        <dbReference type="Proteomes" id="UP000031876"/>
    </source>
</evidence>
<name>A0A0B5NKL5_BACTU</name>
<reference evidence="1 4" key="1">
    <citation type="journal article" date="2015" name="Genome Announc.">
        <title>Complete genome sequences for 35 biothreat assay-relevant bacillus species.</title>
        <authorList>
            <person name="Johnson S.L."/>
            <person name="Daligault H.E."/>
            <person name="Davenport K.W."/>
            <person name="Jaissle J."/>
            <person name="Frey K.G."/>
            <person name="Ladner J.T."/>
            <person name="Broomall S.M."/>
            <person name="Bishop-Lilly K.A."/>
            <person name="Bruce D.C."/>
            <person name="Gibbons H.S."/>
            <person name="Coyne S.R."/>
            <person name="Lo C.C."/>
            <person name="Meincke L."/>
            <person name="Munk A.C."/>
            <person name="Koroleva G.I."/>
            <person name="Rosenzweig C.N."/>
            <person name="Palacios G.F."/>
            <person name="Redden C.L."/>
            <person name="Minogue T.D."/>
            <person name="Chain P.S."/>
        </authorList>
    </citation>
    <scope>NUCLEOTIDE SEQUENCE [LARGE SCALE GENOMIC DNA]</scope>
    <source>
        <strain evidence="1 4">HD1011</strain>
        <plasmid evidence="1 4">2</plasmid>
    </source>
</reference>
<dbReference type="Proteomes" id="UP001181533">
    <property type="component" value="Unassembled WGS sequence"/>
</dbReference>
<dbReference type="EMBL" id="CP009334">
    <property type="protein sequence ID" value="AJG73942.1"/>
    <property type="molecule type" value="Genomic_DNA"/>
</dbReference>
<keyword evidence="3" id="KW-0614">Plasmid</keyword>
<evidence type="ECO:0000313" key="5">
    <source>
        <dbReference type="Proteomes" id="UP000501107"/>
    </source>
</evidence>
<geneLocation type="plasmid" evidence="1 4">
    <name>2</name>
</geneLocation>
<dbReference type="AlphaFoldDB" id="A0A0B5NKL5"/>
<evidence type="ECO:0000313" key="2">
    <source>
        <dbReference type="EMBL" id="MDR4174799.1"/>
    </source>
</evidence>
<sequence length="392" mass="45104">MFKSFNNKGFELNFTNGVSISVQWGYSNYCSIRDLDRKHDDSMQVAEHKSETAEIEILHGKKNLSEEFAEHRKVSTDGHVIGWLSSDVVADAIEWAKNYNTGENPVKDLIEETAWAYQSGARTDSFMKETERLSEKRLASYKKQDDEITNNLYKQITEIGKEFANRGVSTHEVHIGKSETEPVIEEFLGGSSKTLKEMSRKMLEGGRKVLEDRIRGEEGTVRFIGVINRNDKSNLEEYEGDELVFGKTIKGIATGERKFKSELRTLDPTLYSTENPLELKYYYDYSTFPTHGYIILGEYYQNKDNPIAILDFKLEENNSVGTLSLTDVNKQKRYEFQVNLDSDVRLIISKIEFIGYDLLVYVNVEGKEEDEKVVFPLDTKTIKRILTYKITD</sequence>
<organism evidence="3 5">
    <name type="scientific">Bacillus thuringiensis</name>
    <dbReference type="NCBI Taxonomy" id="1428"/>
    <lineage>
        <taxon>Bacteria</taxon>
        <taxon>Bacillati</taxon>
        <taxon>Bacillota</taxon>
        <taxon>Bacilli</taxon>
        <taxon>Bacillales</taxon>
        <taxon>Bacillaceae</taxon>
        <taxon>Bacillus</taxon>
        <taxon>Bacillus cereus group</taxon>
    </lineage>
</organism>